<dbReference type="EMBL" id="JBHSQH010000001">
    <property type="protein sequence ID" value="MFC5970589.1"/>
    <property type="molecule type" value="Genomic_DNA"/>
</dbReference>
<dbReference type="RefSeq" id="WP_247420094.1">
    <property type="nucleotide sequence ID" value="NZ_JALLGW010000002.1"/>
</dbReference>
<dbReference type="Proteomes" id="UP001596099">
    <property type="component" value="Unassembled WGS sequence"/>
</dbReference>
<gene>
    <name evidence="2" type="ORF">ACFPYI_04520</name>
</gene>
<evidence type="ECO:0000313" key="3">
    <source>
        <dbReference type="Proteomes" id="UP001596099"/>
    </source>
</evidence>
<feature type="compositionally biased region" description="Polar residues" evidence="1">
    <location>
        <begin position="179"/>
        <end position="193"/>
    </location>
</feature>
<evidence type="ECO:0000256" key="1">
    <source>
        <dbReference type="SAM" id="MobiDB-lite"/>
    </source>
</evidence>
<protein>
    <recommendedName>
        <fullName evidence="4">Twin-arginine translocation signal domain-containing protein</fullName>
    </recommendedName>
</protein>
<sequence length="216" mass="21998">MTDGNDATDESTGIDRRGVLKGMGVAGGAALVGGAGVTAFSGAAAAEASATFTVSSTSLATHDGTVQRVYITPSGGIDWANFDEEVDGVRVRFSAKVEGSTSYETVWDRTYDGLGGHGGYSGSFDNVSAGDVTLYSGDRADDLFGEPEDGTSRTRTVHVKLQVDLLNASGALADPNEHASVSDSDTFSATSTNREGEVSITASADSGMEGGSTTTE</sequence>
<accession>A0ABD5RJT4</accession>
<proteinExistence type="predicted"/>
<dbReference type="InterPro" id="IPR006311">
    <property type="entry name" value="TAT_signal"/>
</dbReference>
<evidence type="ECO:0000313" key="2">
    <source>
        <dbReference type="EMBL" id="MFC5970589.1"/>
    </source>
</evidence>
<name>A0ABD5RJT4_9EURY</name>
<feature type="region of interest" description="Disordered" evidence="1">
    <location>
        <begin position="174"/>
        <end position="216"/>
    </location>
</feature>
<dbReference type="AlphaFoldDB" id="A0ABD5RJT4"/>
<dbReference type="PROSITE" id="PS51318">
    <property type="entry name" value="TAT"/>
    <property type="match status" value="1"/>
</dbReference>
<reference evidence="2 3" key="1">
    <citation type="journal article" date="2019" name="Int. J. Syst. Evol. Microbiol.">
        <title>The Global Catalogue of Microorganisms (GCM) 10K type strain sequencing project: providing services to taxonomists for standard genome sequencing and annotation.</title>
        <authorList>
            <consortium name="The Broad Institute Genomics Platform"/>
            <consortium name="The Broad Institute Genome Sequencing Center for Infectious Disease"/>
            <person name="Wu L."/>
            <person name="Ma J."/>
        </authorList>
    </citation>
    <scope>NUCLEOTIDE SEQUENCE [LARGE SCALE GENOMIC DNA]</scope>
    <source>
        <strain evidence="2 3">CGMCC 1.12543</strain>
    </source>
</reference>
<comment type="caution">
    <text evidence="2">The sequence shown here is derived from an EMBL/GenBank/DDBJ whole genome shotgun (WGS) entry which is preliminary data.</text>
</comment>
<organism evidence="2 3">
    <name type="scientific">Halomarina salina</name>
    <dbReference type="NCBI Taxonomy" id="1872699"/>
    <lineage>
        <taxon>Archaea</taxon>
        <taxon>Methanobacteriati</taxon>
        <taxon>Methanobacteriota</taxon>
        <taxon>Stenosarchaea group</taxon>
        <taxon>Halobacteria</taxon>
        <taxon>Halobacteriales</taxon>
        <taxon>Natronomonadaceae</taxon>
        <taxon>Halomarina</taxon>
    </lineage>
</organism>
<evidence type="ECO:0008006" key="4">
    <source>
        <dbReference type="Google" id="ProtNLM"/>
    </source>
</evidence>
<keyword evidence="3" id="KW-1185">Reference proteome</keyword>